<evidence type="ECO:0000313" key="3">
    <source>
        <dbReference type="Proteomes" id="UP000193067"/>
    </source>
</evidence>
<feature type="compositionally biased region" description="Low complexity" evidence="1">
    <location>
        <begin position="390"/>
        <end position="411"/>
    </location>
</feature>
<organism evidence="2 3">
    <name type="scientific">Trametes coccinea (strain BRFM310)</name>
    <name type="common">Pycnoporus coccineus</name>
    <dbReference type="NCBI Taxonomy" id="1353009"/>
    <lineage>
        <taxon>Eukaryota</taxon>
        <taxon>Fungi</taxon>
        <taxon>Dikarya</taxon>
        <taxon>Basidiomycota</taxon>
        <taxon>Agaricomycotina</taxon>
        <taxon>Agaricomycetes</taxon>
        <taxon>Polyporales</taxon>
        <taxon>Polyporaceae</taxon>
        <taxon>Trametes</taxon>
    </lineage>
</organism>
<accession>A0A1Y2IYJ2</accession>
<name>A0A1Y2IYJ2_TRAC3</name>
<proteinExistence type="predicted"/>
<feature type="region of interest" description="Disordered" evidence="1">
    <location>
        <begin position="667"/>
        <end position="688"/>
    </location>
</feature>
<dbReference type="STRING" id="1353009.A0A1Y2IYJ2"/>
<feature type="compositionally biased region" description="Polar residues" evidence="1">
    <location>
        <begin position="1219"/>
        <end position="1231"/>
    </location>
</feature>
<keyword evidence="3" id="KW-1185">Reference proteome</keyword>
<evidence type="ECO:0000313" key="2">
    <source>
        <dbReference type="EMBL" id="OSD06229.1"/>
    </source>
</evidence>
<dbReference type="AlphaFoldDB" id="A0A1Y2IYJ2"/>
<evidence type="ECO:0000256" key="1">
    <source>
        <dbReference type="SAM" id="MobiDB-lite"/>
    </source>
</evidence>
<protein>
    <submittedName>
        <fullName evidence="2">Uncharacterized protein</fullName>
    </submittedName>
</protein>
<dbReference type="Proteomes" id="UP000193067">
    <property type="component" value="Unassembled WGS sequence"/>
</dbReference>
<reference evidence="2 3" key="1">
    <citation type="journal article" date="2015" name="Biotechnol. Biofuels">
        <title>Enhanced degradation of softwood versus hardwood by the white-rot fungus Pycnoporus coccineus.</title>
        <authorList>
            <person name="Couturier M."/>
            <person name="Navarro D."/>
            <person name="Chevret D."/>
            <person name="Henrissat B."/>
            <person name="Piumi F."/>
            <person name="Ruiz-Duenas F.J."/>
            <person name="Martinez A.T."/>
            <person name="Grigoriev I.V."/>
            <person name="Riley R."/>
            <person name="Lipzen A."/>
            <person name="Berrin J.G."/>
            <person name="Master E.R."/>
            <person name="Rosso M.N."/>
        </authorList>
    </citation>
    <scope>NUCLEOTIDE SEQUENCE [LARGE SCALE GENOMIC DNA]</scope>
    <source>
        <strain evidence="2 3">BRFM310</strain>
    </source>
</reference>
<dbReference type="OrthoDB" id="2422840at2759"/>
<feature type="region of interest" description="Disordered" evidence="1">
    <location>
        <begin position="1214"/>
        <end position="1243"/>
    </location>
</feature>
<sequence length="1243" mass="136567">METVDRELELRAHIHSLLSQYALAHLATDHLLWTEEVVTEVLSACLHTIPATDSTAVALPIDPMELLKQRWSLSKLDPFEEMWRVPGLQVVQYLKQHLSNKRGQISLANRQWELEEDGACDSLVLARPMLPILTARAMRETPALGSGKHSAKIPQSNKRMVQELPIARATDVVPNEPDVHMDDLLAFKLQMDTGTHREVMTLIKAVPTLAKNSQNSTPRVVQEFLRAESPLPEFPELETLPVFPRRDRLGQDPDKGCSTSGTADFVLIPTTISHLATSALPSVPMRDEDEEDMANEHLVIVNGWQAYRSSSPLSAGTPSLGGSSSEIDELFMPSSPHLDPFDMKNLFMEEYQLPRSERIGGAVDKTLLPPPEKLSDYLSALKRPPPNYGPRIVRSPKSRPSSPRTTISSSVLGHPPSILPDSIDDTGGPSSDDPVACAVRSVERACGNLLGGEDPAHIILSEKLDEKEGLLMNVPPMRPPNDHAIKDLFLPTQLTDLLAPARVSRRNASGDVANTPTPRPAIASLKKAKGLQPLQIELSWIPFKYGRTVPTDEEAADVQNDPCPQLVKGIDLAQDEIVSQLTTFLDDSMAFRFGSQPVQLDAIPSAAAWLYEGDDKYSELPCWDFGENQAFMLICKDRRRLMGLPLPSHVSEDVAGGAKGAFRIQEEPTSKAEVVEDPSDGIQDERGRPTKRVRFSEPVLVDSWTGSSCPSLSESTELWATDYSGVFLDDVDNMDLSQSRPAFAQLACGAEGFDEPDTHCDIFPDVHAVHFDEYCFDHGVDPALPDFLFYQQAGSSLPSSPSSDYASPPALGVLEAAGPLVSGFSTHDRRSLFSPMLSGSTAALDLVIPGTNHSAPSHQQAITLGPAPLQNTDDRALRVTRPLTLSARASLAQFLALCGKRWKADPARPDDPFLPSSPVPSSSASALPGPVKQATSPDARRTTEVPLQLIDGRTWLLPQNHVPPTTSHTYMASMELIQKRVLTRFLSSHCAVELIERESLGPCPDMHLILDCDTAVILAPVEALPGRGDALTESLAELSWRFSNLLVLFECYPSSWSYRADKDFTHKVIANVWSPPVMNAVRRLRRNLGIAEGTQAKRSATTIEYAFATSVEEAAAFARLYGDAASNRETAARKLLWNDRTWLTYEERDGEYDLAGVSGMNLFVASLLLSQTTLENFLEMDADRRLADYGQLVGVERITQFNTEMTRRIEAMQLPPSSPINGHASSSSNTIPYVEDSDRDYIQ</sequence>
<dbReference type="EMBL" id="KZ084091">
    <property type="protein sequence ID" value="OSD06229.1"/>
    <property type="molecule type" value="Genomic_DNA"/>
</dbReference>
<feature type="region of interest" description="Disordered" evidence="1">
    <location>
        <begin position="376"/>
        <end position="435"/>
    </location>
</feature>
<feature type="region of interest" description="Disordered" evidence="1">
    <location>
        <begin position="908"/>
        <end position="942"/>
    </location>
</feature>
<feature type="compositionally biased region" description="Low complexity" evidence="1">
    <location>
        <begin position="913"/>
        <end position="931"/>
    </location>
</feature>
<gene>
    <name evidence="2" type="ORF">PYCCODRAFT_1475063</name>
</gene>